<reference evidence="3" key="1">
    <citation type="submission" date="2023-01" db="EMBL/GenBank/DDBJ databases">
        <title>Comparative Genomic Analysis of the Clinically-Derived Winkia Strain NY0527 Provides Evidence into the Taxonomic Reassignment of Winkia neuii and Characterizes Their Virulence Traits.</title>
        <authorList>
            <person name="Cai X."/>
            <person name="Peng Y."/>
            <person name="Li M."/>
            <person name="Qiu Y."/>
            <person name="Wang Y."/>
            <person name="Xu L."/>
            <person name="Hou Q."/>
        </authorList>
    </citation>
    <scope>NUCLEOTIDE SEQUENCE</scope>
    <source>
        <strain evidence="3">NY0527</strain>
    </source>
</reference>
<evidence type="ECO:0000259" key="2">
    <source>
        <dbReference type="PROSITE" id="PS50975"/>
    </source>
</evidence>
<dbReference type="GO" id="GO:0005524">
    <property type="term" value="F:ATP binding"/>
    <property type="evidence" value="ECO:0007669"/>
    <property type="project" value="UniProtKB-UniRule"/>
</dbReference>
<dbReference type="EMBL" id="CP116394">
    <property type="protein sequence ID" value="WCE45189.1"/>
    <property type="molecule type" value="Genomic_DNA"/>
</dbReference>
<dbReference type="GO" id="GO:0046872">
    <property type="term" value="F:metal ion binding"/>
    <property type="evidence" value="ECO:0007669"/>
    <property type="project" value="InterPro"/>
</dbReference>
<gene>
    <name evidence="3" type="ORF">PIG85_05790</name>
</gene>
<dbReference type="GO" id="GO:0016874">
    <property type="term" value="F:ligase activity"/>
    <property type="evidence" value="ECO:0007669"/>
    <property type="project" value="UniProtKB-KW"/>
</dbReference>
<name>A0AB38XLX2_9ACTO</name>
<dbReference type="Pfam" id="PF02786">
    <property type="entry name" value="CPSase_L_D2"/>
    <property type="match status" value="1"/>
</dbReference>
<protein>
    <submittedName>
        <fullName evidence="3">Carboxylate--amine ligase</fullName>
    </submittedName>
</protein>
<evidence type="ECO:0000313" key="3">
    <source>
        <dbReference type="EMBL" id="WCE45189.1"/>
    </source>
</evidence>
<dbReference type="PROSITE" id="PS50975">
    <property type="entry name" value="ATP_GRASP"/>
    <property type="match status" value="1"/>
</dbReference>
<dbReference type="RefSeq" id="WP_239181365.1">
    <property type="nucleotide sequence ID" value="NZ_CP116394.1"/>
</dbReference>
<dbReference type="SUPFAM" id="SSF56059">
    <property type="entry name" value="Glutathione synthetase ATP-binding domain-like"/>
    <property type="match status" value="1"/>
</dbReference>
<keyword evidence="1" id="KW-0547">Nucleotide-binding</keyword>
<accession>A0AB38XLX2</accession>
<sequence>MVDFTPVLIGGDIGIYALARQFYEAFAKTSICLTGGAIGAISKSAYCEVRPLKSGRAKDVIAALKEVEASVPAGKLVIMANTDGHARLISKSRAELGERWVIPFPDVDVIDKVSDKVAFAGICDELGIDTPETEVVDFSGAAADSFTVPPTKLRFPVVAKTAVGADYDEVSFVGKKKIYFVDSQAELDDLWKKLASAGYRSTFVVQELIPGDNTQMRSITAYVDSHAEVTLLGSARVLLEDHLPTMIGNPVAMITEQFPKLWEDAKKFLKRTGYRGFANFDVKIDPRDGRSLFFEINPRIGRNSYYMAAGGLNALEPMVYDLVEGKQLKPRTLKNEVLYSLVPFPLLLHYVSDKKVRARLWRLLREWKIVDPTLSKAEPSLSRSLLLHGQRLNQYRKFAKYYPKATETSY</sequence>
<dbReference type="KEGG" id="wne:PIG85_05790"/>
<evidence type="ECO:0000256" key="1">
    <source>
        <dbReference type="PROSITE-ProRule" id="PRU00409"/>
    </source>
</evidence>
<keyword evidence="1" id="KW-0067">ATP-binding</keyword>
<dbReference type="InterPro" id="IPR011761">
    <property type="entry name" value="ATP-grasp"/>
</dbReference>
<feature type="domain" description="ATP-grasp" evidence="2">
    <location>
        <begin position="120"/>
        <end position="323"/>
    </location>
</feature>
<evidence type="ECO:0000313" key="4">
    <source>
        <dbReference type="Proteomes" id="UP001211044"/>
    </source>
</evidence>
<keyword evidence="3" id="KW-0436">Ligase</keyword>
<dbReference type="Gene3D" id="3.30.470.20">
    <property type="entry name" value="ATP-grasp fold, B domain"/>
    <property type="match status" value="1"/>
</dbReference>
<dbReference type="Proteomes" id="UP001211044">
    <property type="component" value="Chromosome"/>
</dbReference>
<organism evidence="3 4">
    <name type="scientific">Winkia neuii subsp. anitrata</name>
    <dbReference type="NCBI Taxonomy" id="29318"/>
    <lineage>
        <taxon>Bacteria</taxon>
        <taxon>Bacillati</taxon>
        <taxon>Actinomycetota</taxon>
        <taxon>Actinomycetes</taxon>
        <taxon>Actinomycetales</taxon>
        <taxon>Actinomycetaceae</taxon>
        <taxon>Winkia</taxon>
    </lineage>
</organism>
<dbReference type="AlphaFoldDB" id="A0AB38XLX2"/>
<proteinExistence type="predicted"/>
<dbReference type="InterPro" id="IPR005479">
    <property type="entry name" value="CPAse_ATP-bd"/>
</dbReference>